<organism evidence="9 10">
    <name type="scientific">Bacillus songklensis</name>
    <dbReference type="NCBI Taxonomy" id="1069116"/>
    <lineage>
        <taxon>Bacteria</taxon>
        <taxon>Bacillati</taxon>
        <taxon>Bacillota</taxon>
        <taxon>Bacilli</taxon>
        <taxon>Bacillales</taxon>
        <taxon>Bacillaceae</taxon>
        <taxon>Bacillus</taxon>
    </lineage>
</organism>
<comment type="function">
    <text evidence="6">Has oligopeptidase activity and degrades a variety of small bioactive peptides.</text>
</comment>
<evidence type="ECO:0000256" key="2">
    <source>
        <dbReference type="ARBA" id="ARBA00022723"/>
    </source>
</evidence>
<keyword evidence="3 6" id="KW-0378">Hydrolase</keyword>
<evidence type="ECO:0000259" key="7">
    <source>
        <dbReference type="Pfam" id="PF01432"/>
    </source>
</evidence>
<reference evidence="10" key="1">
    <citation type="journal article" date="2019" name="Int. J. Syst. Evol. Microbiol.">
        <title>The Global Catalogue of Microorganisms (GCM) 10K type strain sequencing project: providing services to taxonomists for standard genome sequencing and annotation.</title>
        <authorList>
            <consortium name="The Broad Institute Genomics Platform"/>
            <consortium name="The Broad Institute Genome Sequencing Center for Infectious Disease"/>
            <person name="Wu L."/>
            <person name="Ma J."/>
        </authorList>
    </citation>
    <scope>NUCLEOTIDE SEQUENCE [LARGE SCALE GENOMIC DNA]</scope>
    <source>
        <strain evidence="10">CCUG 61889</strain>
    </source>
</reference>
<evidence type="ECO:0000256" key="1">
    <source>
        <dbReference type="ARBA" id="ARBA00022670"/>
    </source>
</evidence>
<dbReference type="EMBL" id="JBHRZT010000052">
    <property type="protein sequence ID" value="MFC3884181.1"/>
    <property type="molecule type" value="Genomic_DNA"/>
</dbReference>
<comment type="cofactor">
    <cofactor evidence="6">
        <name>Zn(2+)</name>
        <dbReference type="ChEBI" id="CHEBI:29105"/>
    </cofactor>
    <text evidence="6">Binds 1 zinc ion.</text>
</comment>
<keyword evidence="4 6" id="KW-0862">Zinc</keyword>
<keyword evidence="10" id="KW-1185">Reference proteome</keyword>
<dbReference type="InterPro" id="IPR004438">
    <property type="entry name" value="Peptidase_M3B"/>
</dbReference>
<gene>
    <name evidence="9" type="primary">pepF</name>
    <name evidence="9" type="ORF">ACFOU2_12050</name>
</gene>
<keyword evidence="5 6" id="KW-0482">Metalloprotease</keyword>
<dbReference type="Pfam" id="PF01432">
    <property type="entry name" value="Peptidase_M3"/>
    <property type="match status" value="1"/>
</dbReference>
<dbReference type="NCBIfam" id="TIGR00181">
    <property type="entry name" value="pepF"/>
    <property type="match status" value="1"/>
</dbReference>
<keyword evidence="1 6" id="KW-0645">Protease</keyword>
<evidence type="ECO:0000259" key="8">
    <source>
        <dbReference type="Pfam" id="PF08439"/>
    </source>
</evidence>
<proteinExistence type="inferred from homology"/>
<dbReference type="InterPro" id="IPR001567">
    <property type="entry name" value="Pept_M3A_M3B_dom"/>
</dbReference>
<dbReference type="Pfam" id="PF08439">
    <property type="entry name" value="Peptidase_M3_N"/>
    <property type="match status" value="1"/>
</dbReference>
<evidence type="ECO:0000313" key="10">
    <source>
        <dbReference type="Proteomes" id="UP001595752"/>
    </source>
</evidence>
<comment type="caution">
    <text evidence="9">The sequence shown here is derived from an EMBL/GenBank/DDBJ whole genome shotgun (WGS) entry which is preliminary data.</text>
</comment>
<dbReference type="PANTHER" id="PTHR11804">
    <property type="entry name" value="PROTEASE M3 THIMET OLIGOPEPTIDASE-RELATED"/>
    <property type="match status" value="1"/>
</dbReference>
<feature type="domain" description="Peptidase M3A/M3B catalytic" evidence="7">
    <location>
        <begin position="234"/>
        <end position="614"/>
    </location>
</feature>
<dbReference type="CDD" id="cd09608">
    <property type="entry name" value="M3B_PepF"/>
    <property type="match status" value="1"/>
</dbReference>
<keyword evidence="2 6" id="KW-0479">Metal-binding</keyword>
<evidence type="ECO:0000313" key="9">
    <source>
        <dbReference type="EMBL" id="MFC3884181.1"/>
    </source>
</evidence>
<dbReference type="Proteomes" id="UP001595752">
    <property type="component" value="Unassembled WGS sequence"/>
</dbReference>
<dbReference type="PANTHER" id="PTHR11804:SF84">
    <property type="entry name" value="SACCHAROLYSIN"/>
    <property type="match status" value="1"/>
</dbReference>
<dbReference type="RefSeq" id="WP_377915385.1">
    <property type="nucleotide sequence ID" value="NZ_JBHRZT010000052.1"/>
</dbReference>
<dbReference type="EC" id="3.4.24.-" evidence="6"/>
<dbReference type="SUPFAM" id="SSF55486">
    <property type="entry name" value="Metalloproteases ('zincins'), catalytic domain"/>
    <property type="match status" value="1"/>
</dbReference>
<evidence type="ECO:0000256" key="4">
    <source>
        <dbReference type="ARBA" id="ARBA00022833"/>
    </source>
</evidence>
<dbReference type="InterPro" id="IPR042088">
    <property type="entry name" value="OligoPept_F_C"/>
</dbReference>
<dbReference type="Gene3D" id="1.10.1370.20">
    <property type="entry name" value="Oligoendopeptidase f, C-terminal domain"/>
    <property type="match status" value="1"/>
</dbReference>
<dbReference type="InterPro" id="IPR013647">
    <property type="entry name" value="OligopepF_N_dom"/>
</dbReference>
<evidence type="ECO:0000256" key="6">
    <source>
        <dbReference type="RuleBase" id="RU368091"/>
    </source>
</evidence>
<comment type="similarity">
    <text evidence="6">Belongs to the peptidase M3B family.</text>
</comment>
<evidence type="ECO:0000256" key="3">
    <source>
        <dbReference type="ARBA" id="ARBA00022801"/>
    </source>
</evidence>
<dbReference type="InterPro" id="IPR045090">
    <property type="entry name" value="Pept_M3A_M3B"/>
</dbReference>
<sequence length="636" mass="72568">MGKYSGLIKTSVVSISLTSLFVFSPLSVQSTETPAFAEQAAGHYTWNLGDIYPSREAFNDDIETVKQTLLPKLQKYEGKLNSSKTILQLFKLSEETARKVEKLYLYAHLMKDLNIEDEHAANLCSTTEQLYADYGSAVSFMEPELLSLPDKKAQSIIKDPLLKDYAHTLRALYKQKEHTLSKKEEALLAQLSPLTGVPESVYDNASVGDIQYETIKKWNGKKVEVSESTYLTELENPNREYRKKVFQSFFTSYDRIKHTTAAALFGSVKTDELLADARNYNSGLDASLSKDYIPESVFNNLLSSVDSKLQYLHEYIDLRKKVMKLDKVHGYDMYAPLVDQAVVHKMKFPVEKAKATILQGLQPLGKDYVKKVEQGFNSRWLDVYPKKKKATGAYNWDTYDTHPFVLLNYDETLNDMLTIAHEMGHAMNSVYTNDNQPYHNAGQSIFTAEVASTANELIMMDYLINKAATDDEKLYLINKQIDAIRGTVYFQTMYSEFEKAIHEKVRNKENLTAQTLNELWAKVLQKYHGPSYQVDELSSVGWSRISHFYSQYYVYKYATSMSAAFELVKQMKEDPSGAATERYLNFLAAGTSDYPIELLKNAGVDMISPEPVDHVLEYFHSLVMEMERILKKQGKI</sequence>
<dbReference type="Gene3D" id="1.20.140.70">
    <property type="entry name" value="Oligopeptidase f, N-terminal domain"/>
    <property type="match status" value="1"/>
</dbReference>
<dbReference type="Gene3D" id="1.10.287.830">
    <property type="entry name" value="putative peptidase helix hairpin domain like"/>
    <property type="match status" value="1"/>
</dbReference>
<name>A0ABV8B4P9_9BACI</name>
<accession>A0ABV8B4P9</accession>
<feature type="domain" description="Oligopeptidase F N-terminal" evidence="8">
    <location>
        <begin position="144"/>
        <end position="211"/>
    </location>
</feature>
<evidence type="ECO:0000256" key="5">
    <source>
        <dbReference type="ARBA" id="ARBA00023049"/>
    </source>
</evidence>
<protein>
    <recommendedName>
        <fullName evidence="6">Oligopeptidase F</fullName>
        <ecNumber evidence="6">3.4.24.-</ecNumber>
    </recommendedName>
</protein>